<accession>A0A127JY23</accession>
<organism evidence="1 2">
    <name type="scientific">Ramlibacter tataouinensis</name>
    <dbReference type="NCBI Taxonomy" id="94132"/>
    <lineage>
        <taxon>Bacteria</taxon>
        <taxon>Pseudomonadati</taxon>
        <taxon>Pseudomonadota</taxon>
        <taxon>Betaproteobacteria</taxon>
        <taxon>Burkholderiales</taxon>
        <taxon>Comamonadaceae</taxon>
        <taxon>Ramlibacter</taxon>
    </lineage>
</organism>
<gene>
    <name evidence="1" type="ORF">UC35_20715</name>
</gene>
<dbReference type="InterPro" id="IPR036410">
    <property type="entry name" value="HSP_DnaJ_Cys-rich_dom_sf"/>
</dbReference>
<dbReference type="SUPFAM" id="SSF57938">
    <property type="entry name" value="DnaJ/Hsp40 cysteine-rich domain"/>
    <property type="match status" value="1"/>
</dbReference>
<sequence>MTDANDRTGVFDARELSQQRCPQCEGTGELRFNSENINENFEVEKQTVITECPQCQGRGLVAAG</sequence>
<protein>
    <recommendedName>
        <fullName evidence="3">Molecular chaperone DnaJ</fullName>
    </recommendedName>
</protein>
<dbReference type="AlphaFoldDB" id="A0A127JY23"/>
<dbReference type="Gene3D" id="6.20.20.10">
    <property type="match status" value="1"/>
</dbReference>
<evidence type="ECO:0000313" key="1">
    <source>
        <dbReference type="EMBL" id="AMO24814.1"/>
    </source>
</evidence>
<dbReference type="EMBL" id="CP010951">
    <property type="protein sequence ID" value="AMO24814.1"/>
    <property type="molecule type" value="Genomic_DNA"/>
</dbReference>
<dbReference type="RefSeq" id="WP_061503064.1">
    <property type="nucleotide sequence ID" value="NZ_CP010951.1"/>
</dbReference>
<dbReference type="OrthoDB" id="8909889at2"/>
<name>A0A127JY23_9BURK</name>
<evidence type="ECO:0008006" key="3">
    <source>
        <dbReference type="Google" id="ProtNLM"/>
    </source>
</evidence>
<reference evidence="1 2" key="1">
    <citation type="journal article" date="2014" name="Int. J. Syst. Evol. Microbiol.">
        <title>Ramlibacter solisilvae sp. nov., isolated from forest soil, and emended description of the genus Ramlibacter.</title>
        <authorList>
            <person name="Lee H.J."/>
            <person name="Lee S.H."/>
            <person name="Lee S.S."/>
            <person name="Lee J.S."/>
            <person name="Kim Y."/>
            <person name="Kim S.C."/>
            <person name="Jeon C.O."/>
        </authorList>
    </citation>
    <scope>NUCLEOTIDE SEQUENCE [LARGE SCALE GENOMIC DNA]</scope>
    <source>
        <strain evidence="1 2">5-10</strain>
    </source>
</reference>
<proteinExistence type="predicted"/>
<keyword evidence="2" id="KW-1185">Reference proteome</keyword>
<evidence type="ECO:0000313" key="2">
    <source>
        <dbReference type="Proteomes" id="UP000070433"/>
    </source>
</evidence>
<dbReference type="Proteomes" id="UP000070433">
    <property type="component" value="Chromosome"/>
</dbReference>